<dbReference type="OrthoDB" id="2772415at2759"/>
<gene>
    <name evidence="1" type="ORF">K458DRAFT_318480</name>
</gene>
<dbReference type="AlphaFoldDB" id="A0A6G1IIP6"/>
<organism evidence="1 2">
    <name type="scientific">Lentithecium fluviatile CBS 122367</name>
    <dbReference type="NCBI Taxonomy" id="1168545"/>
    <lineage>
        <taxon>Eukaryota</taxon>
        <taxon>Fungi</taxon>
        <taxon>Dikarya</taxon>
        <taxon>Ascomycota</taxon>
        <taxon>Pezizomycotina</taxon>
        <taxon>Dothideomycetes</taxon>
        <taxon>Pleosporomycetidae</taxon>
        <taxon>Pleosporales</taxon>
        <taxon>Massarineae</taxon>
        <taxon>Lentitheciaceae</taxon>
        <taxon>Lentithecium</taxon>
    </lineage>
</organism>
<evidence type="ECO:0000313" key="1">
    <source>
        <dbReference type="EMBL" id="KAF2677863.1"/>
    </source>
</evidence>
<dbReference type="EMBL" id="MU005617">
    <property type="protein sequence ID" value="KAF2677863.1"/>
    <property type="molecule type" value="Genomic_DNA"/>
</dbReference>
<dbReference type="Proteomes" id="UP000799291">
    <property type="component" value="Unassembled WGS sequence"/>
</dbReference>
<sequence length="123" mass="13748">MTESTSRGPFRLVTVNTAPERAKILIGRMIEGLSDRYDIIHLDNCTTIEGVAATVRQHQPDILFSASMWTSEQAQKIRMIAERERPGIKMHAIPQGLQVERGPDAIVEYLLENVPHLLEAVAS</sequence>
<accession>A0A6G1IIP6</accession>
<evidence type="ECO:0000313" key="2">
    <source>
        <dbReference type="Proteomes" id="UP000799291"/>
    </source>
</evidence>
<protein>
    <submittedName>
        <fullName evidence="1">Uncharacterized protein</fullName>
    </submittedName>
</protein>
<name>A0A6G1IIP6_9PLEO</name>
<reference evidence="1" key="1">
    <citation type="journal article" date="2020" name="Stud. Mycol.">
        <title>101 Dothideomycetes genomes: a test case for predicting lifestyles and emergence of pathogens.</title>
        <authorList>
            <person name="Haridas S."/>
            <person name="Albert R."/>
            <person name="Binder M."/>
            <person name="Bloem J."/>
            <person name="Labutti K."/>
            <person name="Salamov A."/>
            <person name="Andreopoulos B."/>
            <person name="Baker S."/>
            <person name="Barry K."/>
            <person name="Bills G."/>
            <person name="Bluhm B."/>
            <person name="Cannon C."/>
            <person name="Castanera R."/>
            <person name="Culley D."/>
            <person name="Daum C."/>
            <person name="Ezra D."/>
            <person name="Gonzalez J."/>
            <person name="Henrissat B."/>
            <person name="Kuo A."/>
            <person name="Liang C."/>
            <person name="Lipzen A."/>
            <person name="Lutzoni F."/>
            <person name="Magnuson J."/>
            <person name="Mondo S."/>
            <person name="Nolan M."/>
            <person name="Ohm R."/>
            <person name="Pangilinan J."/>
            <person name="Park H.-J."/>
            <person name="Ramirez L."/>
            <person name="Alfaro M."/>
            <person name="Sun H."/>
            <person name="Tritt A."/>
            <person name="Yoshinaga Y."/>
            <person name="Zwiers L.-H."/>
            <person name="Turgeon B."/>
            <person name="Goodwin S."/>
            <person name="Spatafora J."/>
            <person name="Crous P."/>
            <person name="Grigoriev I."/>
        </authorList>
    </citation>
    <scope>NUCLEOTIDE SEQUENCE</scope>
    <source>
        <strain evidence="1">CBS 122367</strain>
    </source>
</reference>
<proteinExistence type="predicted"/>
<keyword evidence="2" id="KW-1185">Reference proteome</keyword>